<evidence type="ECO:0000313" key="2">
    <source>
        <dbReference type="EMBL" id="QGU00735.1"/>
    </source>
</evidence>
<name>A0A6I6DDV3_9FIRM</name>
<reference evidence="3" key="1">
    <citation type="journal article" date="2019" name="Microbiology">
        <title>Complete Genome Sequence of an Uncultured Bacterium of the Candidate Phylum Bipolaricaulota.</title>
        <authorList>
            <person name="Kadnikov V.V."/>
            <person name="Mardanov A.V."/>
            <person name="Beletsky A.V."/>
            <person name="Frank Y.A."/>
            <person name="Karnachuk O.V."/>
            <person name="Ravin N.V."/>
        </authorList>
    </citation>
    <scope>NUCLEOTIDE SEQUENCE [LARGE SCALE GENOMIC DNA]</scope>
</reference>
<evidence type="ECO:0000313" key="3">
    <source>
        <dbReference type="Proteomes" id="UP000426444"/>
    </source>
</evidence>
<gene>
    <name evidence="2" type="ORF">SYNTR_2141</name>
</gene>
<proteinExistence type="predicted"/>
<evidence type="ECO:0008006" key="4">
    <source>
        <dbReference type="Google" id="ProtNLM"/>
    </source>
</evidence>
<keyword evidence="3" id="KW-1185">Reference proteome</keyword>
<dbReference type="KEGG" id="salq:SYNTR_2141"/>
<protein>
    <recommendedName>
        <fullName evidence="4">TATA-box binding protein</fullName>
    </recommendedName>
</protein>
<dbReference type="Gene3D" id="3.30.360.40">
    <property type="entry name" value="YwmB-like"/>
    <property type="match status" value="1"/>
</dbReference>
<sequence>MKRFLLYIIIFAALCHIADTSIHSAVSRDFEKRSPYQLSFASIGANLLEFRMDSWAKIKINTTEEMKQQLKQSLDILEIEYCENNLEYRKSGTNDIIYYNTVKNGDEIDFTLEYDPNNCEAFYLVTITSNKSLEHIKSYHDRLTNNFNIRSYYLLTGKIDYPIEYTAKYNLIQVALKNVGAEEINVFKDGRVVSVTGYSELLENTILSEVIQNKEYNIQIAMRSSQVGKTYIYMGFPLILGEY</sequence>
<dbReference type="Pfam" id="PF08680">
    <property type="entry name" value="DUF1779"/>
    <property type="match status" value="1"/>
</dbReference>
<dbReference type="EMBL" id="CP046457">
    <property type="protein sequence ID" value="QGU00735.1"/>
    <property type="molecule type" value="Genomic_DNA"/>
</dbReference>
<feature type="chain" id="PRO_5038491871" description="TATA-box binding protein" evidence="1">
    <location>
        <begin position="19"/>
        <end position="243"/>
    </location>
</feature>
<evidence type="ECO:0000256" key="1">
    <source>
        <dbReference type="SAM" id="SignalP"/>
    </source>
</evidence>
<accession>A0A6I6DDV3</accession>
<feature type="signal peptide" evidence="1">
    <location>
        <begin position="1"/>
        <end position="18"/>
    </location>
</feature>
<dbReference type="InterPro" id="IPR014794">
    <property type="entry name" value="DUF1779"/>
</dbReference>
<dbReference type="RefSeq" id="WP_197079115.1">
    <property type="nucleotide sequence ID" value="NZ_CP046457.1"/>
</dbReference>
<keyword evidence="1" id="KW-0732">Signal</keyword>
<dbReference type="AlphaFoldDB" id="A0A6I6DDV3"/>
<organism evidence="2 3">
    <name type="scientific">Candidatus Syntrophocurvum alkaliphilum</name>
    <dbReference type="NCBI Taxonomy" id="2293317"/>
    <lineage>
        <taxon>Bacteria</taxon>
        <taxon>Bacillati</taxon>
        <taxon>Bacillota</taxon>
        <taxon>Clostridia</taxon>
        <taxon>Eubacteriales</taxon>
        <taxon>Syntrophomonadaceae</taxon>
        <taxon>Candidatus Syntrophocurvum</taxon>
    </lineage>
</organism>
<dbReference type="SUPFAM" id="SSF143842">
    <property type="entry name" value="YwmB-like"/>
    <property type="match status" value="1"/>
</dbReference>
<dbReference type="InterPro" id="IPR036209">
    <property type="entry name" value="YwmB-like_sf"/>
</dbReference>
<dbReference type="Proteomes" id="UP000426444">
    <property type="component" value="Chromosome"/>
</dbReference>